<evidence type="ECO:0000313" key="10">
    <source>
        <dbReference type="Proteomes" id="UP000024635"/>
    </source>
</evidence>
<proteinExistence type="inferred from homology"/>
<evidence type="ECO:0000256" key="1">
    <source>
        <dbReference type="ARBA" id="ARBA00004141"/>
    </source>
</evidence>
<feature type="transmembrane region" description="Helical" evidence="8">
    <location>
        <begin position="411"/>
        <end position="433"/>
    </location>
</feature>
<dbReference type="PANTHER" id="PTHR10332:SF36">
    <property type="entry name" value="EQUILIBRATIVE NUCLEOSIDE TRANSPORTER 1"/>
    <property type="match status" value="1"/>
</dbReference>
<feature type="transmembrane region" description="Helical" evidence="8">
    <location>
        <begin position="177"/>
        <end position="202"/>
    </location>
</feature>
<keyword evidence="3" id="KW-0813">Transport</keyword>
<comment type="subcellular location">
    <subcellularLocation>
        <location evidence="1">Membrane</location>
        <topology evidence="1">Multi-pass membrane protein</topology>
    </subcellularLocation>
</comment>
<dbReference type="Pfam" id="PF01733">
    <property type="entry name" value="Nucleoside_tran"/>
    <property type="match status" value="2"/>
</dbReference>
<feature type="transmembrane region" description="Helical" evidence="8">
    <location>
        <begin position="325"/>
        <end position="347"/>
    </location>
</feature>
<evidence type="ECO:0000313" key="9">
    <source>
        <dbReference type="EMBL" id="EYC30937.1"/>
    </source>
</evidence>
<keyword evidence="5 8" id="KW-1133">Transmembrane helix</keyword>
<evidence type="ECO:0000256" key="5">
    <source>
        <dbReference type="ARBA" id="ARBA00022989"/>
    </source>
</evidence>
<feature type="region of interest" description="Disordered" evidence="7">
    <location>
        <begin position="131"/>
        <end position="167"/>
    </location>
</feature>
<keyword evidence="6 8" id="KW-0472">Membrane</keyword>
<dbReference type="OrthoDB" id="1856718at2759"/>
<comment type="similarity">
    <text evidence="2">Belongs to the SLC29A/ENT transporter (TC 2.A.57) family.</text>
</comment>
<dbReference type="PRINTS" id="PR01130">
    <property type="entry name" value="DERENTRNSPRT"/>
</dbReference>
<dbReference type="GO" id="GO:0005337">
    <property type="term" value="F:nucleoside transmembrane transporter activity"/>
    <property type="evidence" value="ECO:0007669"/>
    <property type="project" value="InterPro"/>
</dbReference>
<organism evidence="9 10">
    <name type="scientific">Ancylostoma ceylanicum</name>
    <dbReference type="NCBI Taxonomy" id="53326"/>
    <lineage>
        <taxon>Eukaryota</taxon>
        <taxon>Metazoa</taxon>
        <taxon>Ecdysozoa</taxon>
        <taxon>Nematoda</taxon>
        <taxon>Chromadorea</taxon>
        <taxon>Rhabditida</taxon>
        <taxon>Rhabditina</taxon>
        <taxon>Rhabditomorpha</taxon>
        <taxon>Strongyloidea</taxon>
        <taxon>Ancylostomatidae</taxon>
        <taxon>Ancylostomatinae</taxon>
        <taxon>Ancylostoma</taxon>
    </lineage>
</organism>
<dbReference type="PANTHER" id="PTHR10332">
    <property type="entry name" value="EQUILIBRATIVE NUCLEOSIDE TRANSPORTER"/>
    <property type="match status" value="1"/>
</dbReference>
<feature type="transmembrane region" description="Helical" evidence="8">
    <location>
        <begin position="555"/>
        <end position="581"/>
    </location>
</feature>
<feature type="transmembrane region" description="Helical" evidence="8">
    <location>
        <begin position="251"/>
        <end position="273"/>
    </location>
</feature>
<dbReference type="InterPro" id="IPR002259">
    <property type="entry name" value="Eqnu_transpt"/>
</dbReference>
<dbReference type="AlphaFoldDB" id="A0A016VV80"/>
<feature type="transmembrane region" description="Helical" evidence="8">
    <location>
        <begin position="222"/>
        <end position="244"/>
    </location>
</feature>
<evidence type="ECO:0000256" key="6">
    <source>
        <dbReference type="ARBA" id="ARBA00023136"/>
    </source>
</evidence>
<keyword evidence="4 8" id="KW-0812">Transmembrane</keyword>
<keyword evidence="10" id="KW-1185">Reference proteome</keyword>
<evidence type="ECO:0000256" key="7">
    <source>
        <dbReference type="SAM" id="MobiDB-lite"/>
    </source>
</evidence>
<accession>A0A016VV80</accession>
<name>A0A016VV80_9BILA</name>
<dbReference type="GO" id="GO:0005886">
    <property type="term" value="C:plasma membrane"/>
    <property type="evidence" value="ECO:0007669"/>
    <property type="project" value="TreeGrafter"/>
</dbReference>
<reference evidence="10" key="1">
    <citation type="journal article" date="2015" name="Nat. Genet.">
        <title>The genome and transcriptome of the zoonotic hookworm Ancylostoma ceylanicum identify infection-specific gene families.</title>
        <authorList>
            <person name="Schwarz E.M."/>
            <person name="Hu Y."/>
            <person name="Antoshechkin I."/>
            <person name="Miller M.M."/>
            <person name="Sternberg P.W."/>
            <person name="Aroian R.V."/>
        </authorList>
    </citation>
    <scope>NUCLEOTIDE SEQUENCE</scope>
    <source>
        <strain evidence="10">HY135</strain>
    </source>
</reference>
<feature type="transmembrane region" description="Helical" evidence="8">
    <location>
        <begin position="484"/>
        <end position="506"/>
    </location>
</feature>
<feature type="transmembrane region" description="Helical" evidence="8">
    <location>
        <begin position="285"/>
        <end position="304"/>
    </location>
</feature>
<gene>
    <name evidence="9" type="primary">Acey_s0004.g1858</name>
    <name evidence="9" type="synonym">Acey-C47A4.2</name>
    <name evidence="9" type="ORF">Y032_0004g1858</name>
</gene>
<feature type="transmembrane region" description="Helical" evidence="8">
    <location>
        <begin position="353"/>
        <end position="374"/>
    </location>
</feature>
<comment type="caution">
    <text evidence="9">The sequence shown here is derived from an EMBL/GenBank/DDBJ whole genome shotgun (WGS) entry which is preliminary data.</text>
</comment>
<dbReference type="EMBL" id="JARK01001340">
    <property type="protein sequence ID" value="EYC30937.1"/>
    <property type="molecule type" value="Genomic_DNA"/>
</dbReference>
<evidence type="ECO:0008006" key="11">
    <source>
        <dbReference type="Google" id="ProtNLM"/>
    </source>
</evidence>
<protein>
    <recommendedName>
        <fullName evidence="11">Nucleoside transporter</fullName>
    </recommendedName>
</protein>
<evidence type="ECO:0000256" key="4">
    <source>
        <dbReference type="ARBA" id="ARBA00022692"/>
    </source>
</evidence>
<sequence>MSAYSFGIFRRDSRNSAKAAIAVQMSPLDRAITYHMRPGSDGASLTKNLLLGLTRTGLVDTRGDEQDRDSGSTDLLERRLAIKGFHHLRTAGRRPASSVEPWAIFGVDLNVCGNMFRWKFILDITERDQRQNQSGYSEDEMKERWGSKSVSSVGSKEKSGSGTIAEDDREPPIDKCWIVFMIILLNGIGVLLPWNMFITIAPNYYVEYWFTVDGNKTSYAKSFMSALGISAQIPNFIVGVINVAQIIGGSLMIRIVGPLTLNCLNVVAILALVIFQDPSEEAMNWFYIVSLVIVMVMNASNGLYQNSVFGLAADFPAAYTNALVVGNNVCGTFTSVLAILTTVAFPTEYKTVALIYFSISLAVLILCGISLIILTRLEFYQFYVEKGNRFRAAENAGRPTIRQFLECFKGCWMQLLSIILVFFVTLSVFPTVLAGTTPNGKGEPWNSGISKELYPGITTFLVFNFFAAVGSTTANFIQFPGPRLLIFPVLARLLFIPFFMLCNYNVDDRVMPVWFKNEWFFIIGNVIMALSSGYFSSLGMMYAPRVVPSSMSKTAGMAAALCLVTGIMAGVAFTPVITLMVNNIG</sequence>
<evidence type="ECO:0000256" key="2">
    <source>
        <dbReference type="ARBA" id="ARBA00007965"/>
    </source>
</evidence>
<evidence type="ECO:0000256" key="8">
    <source>
        <dbReference type="SAM" id="Phobius"/>
    </source>
</evidence>
<evidence type="ECO:0000256" key="3">
    <source>
        <dbReference type="ARBA" id="ARBA00022448"/>
    </source>
</evidence>
<feature type="transmembrane region" description="Helical" evidence="8">
    <location>
        <begin position="453"/>
        <end position="477"/>
    </location>
</feature>
<dbReference type="Proteomes" id="UP000024635">
    <property type="component" value="Unassembled WGS sequence"/>
</dbReference>
<feature type="transmembrane region" description="Helical" evidence="8">
    <location>
        <begin position="518"/>
        <end position="543"/>
    </location>
</feature>